<dbReference type="InterPro" id="IPR011990">
    <property type="entry name" value="TPR-like_helical_dom_sf"/>
</dbReference>
<evidence type="ECO:0000256" key="4">
    <source>
        <dbReference type="ARBA" id="ARBA00023125"/>
    </source>
</evidence>
<proteinExistence type="inferred from homology"/>
<reference evidence="10" key="1">
    <citation type="submission" date="2023-07" db="EMBL/GenBank/DDBJ databases">
        <title>30 novel species of actinomycetes from the DSMZ collection.</title>
        <authorList>
            <person name="Nouioui I."/>
        </authorList>
    </citation>
    <scope>NUCLEOTIDE SEQUENCE [LARGE SCALE GENOMIC DNA]</scope>
    <source>
        <strain evidence="10">DSM 44917</strain>
    </source>
</reference>
<dbReference type="Pfam" id="PF13424">
    <property type="entry name" value="TPR_12"/>
    <property type="match status" value="2"/>
</dbReference>
<comment type="caution">
    <text evidence="9">The sequence shown here is derived from an EMBL/GenBank/DDBJ whole genome shotgun (WGS) entry which is preliminary data.</text>
</comment>
<dbReference type="Proteomes" id="UP001183388">
    <property type="component" value="Unassembled WGS sequence"/>
</dbReference>
<keyword evidence="2" id="KW-0902">Two-component regulatory system</keyword>
<dbReference type="InterPro" id="IPR019734">
    <property type="entry name" value="TPR_rpt"/>
</dbReference>
<evidence type="ECO:0000259" key="8">
    <source>
        <dbReference type="PROSITE" id="PS51755"/>
    </source>
</evidence>
<keyword evidence="10" id="KW-1185">Reference proteome</keyword>
<dbReference type="RefSeq" id="WP_311628276.1">
    <property type="nucleotide sequence ID" value="NZ_JAVREN010000001.1"/>
</dbReference>
<dbReference type="InterPro" id="IPR036388">
    <property type="entry name" value="WH-like_DNA-bd_sf"/>
</dbReference>
<dbReference type="CDD" id="cd15831">
    <property type="entry name" value="BTAD"/>
    <property type="match status" value="1"/>
</dbReference>
<feature type="domain" description="OmpR/PhoB-type" evidence="8">
    <location>
        <begin position="9"/>
        <end position="118"/>
    </location>
</feature>
<dbReference type="Gene3D" id="1.25.40.10">
    <property type="entry name" value="Tetratricopeptide repeat domain"/>
    <property type="match status" value="2"/>
</dbReference>
<dbReference type="SMART" id="SM00862">
    <property type="entry name" value="Trans_reg_C"/>
    <property type="match status" value="1"/>
</dbReference>
<name>A0ABU2L1B1_9ACTN</name>
<keyword evidence="4 6" id="KW-0238">DNA-binding</keyword>
<feature type="region of interest" description="Disordered" evidence="7">
    <location>
        <begin position="520"/>
        <end position="547"/>
    </location>
</feature>
<keyword evidence="3" id="KW-0805">Transcription regulation</keyword>
<feature type="DNA-binding region" description="OmpR/PhoB-type" evidence="6">
    <location>
        <begin position="9"/>
        <end position="118"/>
    </location>
</feature>
<dbReference type="InterPro" id="IPR027417">
    <property type="entry name" value="P-loop_NTPase"/>
</dbReference>
<feature type="compositionally biased region" description="Pro residues" evidence="7">
    <location>
        <begin position="522"/>
        <end position="532"/>
    </location>
</feature>
<dbReference type="InterPro" id="IPR005158">
    <property type="entry name" value="BTAD"/>
</dbReference>
<accession>A0ABU2L1B1</accession>
<evidence type="ECO:0000313" key="10">
    <source>
        <dbReference type="Proteomes" id="UP001183388"/>
    </source>
</evidence>
<dbReference type="SMART" id="SM00028">
    <property type="entry name" value="TPR"/>
    <property type="match status" value="4"/>
</dbReference>
<evidence type="ECO:0000256" key="2">
    <source>
        <dbReference type="ARBA" id="ARBA00023012"/>
    </source>
</evidence>
<dbReference type="SUPFAM" id="SSF52540">
    <property type="entry name" value="P-loop containing nucleoside triphosphate hydrolases"/>
    <property type="match status" value="1"/>
</dbReference>
<dbReference type="InterPro" id="IPR051677">
    <property type="entry name" value="AfsR-DnrI-RedD_regulator"/>
</dbReference>
<dbReference type="EMBL" id="JAVREN010000001">
    <property type="protein sequence ID" value="MDT0305356.1"/>
    <property type="molecule type" value="Genomic_DNA"/>
</dbReference>
<dbReference type="Pfam" id="PF03704">
    <property type="entry name" value="BTAD"/>
    <property type="match status" value="1"/>
</dbReference>
<organism evidence="9 10">
    <name type="scientific">Streptomyces boetiae</name>
    <dbReference type="NCBI Taxonomy" id="3075541"/>
    <lineage>
        <taxon>Bacteria</taxon>
        <taxon>Bacillati</taxon>
        <taxon>Actinomycetota</taxon>
        <taxon>Actinomycetes</taxon>
        <taxon>Kitasatosporales</taxon>
        <taxon>Streptomycetaceae</taxon>
        <taxon>Streptomyces</taxon>
    </lineage>
</organism>
<dbReference type="Gene3D" id="3.40.50.300">
    <property type="entry name" value="P-loop containing nucleotide triphosphate hydrolases"/>
    <property type="match status" value="1"/>
</dbReference>
<dbReference type="InterPro" id="IPR001867">
    <property type="entry name" value="OmpR/PhoB-type_DNA-bd"/>
</dbReference>
<evidence type="ECO:0000256" key="7">
    <source>
        <dbReference type="SAM" id="MobiDB-lite"/>
    </source>
</evidence>
<dbReference type="PANTHER" id="PTHR35807:SF1">
    <property type="entry name" value="TRANSCRIPTIONAL REGULATOR REDD"/>
    <property type="match status" value="1"/>
</dbReference>
<dbReference type="Pfam" id="PF00486">
    <property type="entry name" value="Trans_reg_C"/>
    <property type="match status" value="1"/>
</dbReference>
<dbReference type="PROSITE" id="PS51755">
    <property type="entry name" value="OMPR_PHOB"/>
    <property type="match status" value="1"/>
</dbReference>
<comment type="similarity">
    <text evidence="1">Belongs to the AfsR/DnrI/RedD regulatory family.</text>
</comment>
<feature type="region of interest" description="Disordered" evidence="7">
    <location>
        <begin position="267"/>
        <end position="292"/>
    </location>
</feature>
<evidence type="ECO:0000313" key="9">
    <source>
        <dbReference type="EMBL" id="MDT0305356.1"/>
    </source>
</evidence>
<evidence type="ECO:0000256" key="6">
    <source>
        <dbReference type="PROSITE-ProRule" id="PRU01091"/>
    </source>
</evidence>
<dbReference type="InterPro" id="IPR016032">
    <property type="entry name" value="Sig_transdc_resp-reg_C-effctor"/>
</dbReference>
<sequence>MEAVGTEHGERVGLGESVADFRLLGPVGLWRGSALLGPTTAQQRTVLAMLLLEPGRVVPMDRLVTALWGNEPPGSARNAVQGIVSRLRRLLAGLGAGEGPAGPPAELATASPGYCLWVGRDRVDLHRFRELVRRAKAEEPERGHRLLGEALALWRGPALTEVSGSWLAEAVAPGLEEERLSAQEERAALDLRLDRPHEAVAGLSALVAAHPLRERPATLLLTALHRSGRRADALELFRRVRRRFVDELGIEPGEALRGAHQDVLAGDAGPGGARERTAPRAATVPAQRPAEVPPQRRAFARVAPAPLAVPKQLPPDIEHFASRDAELAMLSTLAEQGLRRNAPGSPVICVVAGTGGVGKTAFAVHWAHRERARFPDGQLYVNLRGFGPTGTALSTADVVRAFLDALQVAPDRIPDAPEAQVGLYRSLLADRRMLIVLDNARDADQVRPLLPTSPGCLVLITSRNELTGLVVAEGAHRLPLDLLSAAGSRELLLRRLGAGLAGMRGEAGAACAAAFAEMSRPEPAPGAVPPPGAETSGAGRQPGAGTAGTTAVNRIVDDIVAMCAGLPLALAIVAARAATHPAFTLASLTAREPEAAGEELDLFDSGDPSTDVRTVFSWSYRALTGPAARLFRLLGLRETPELTVAAAASLAGVPAGQARRLLAELVRAHLVGERAPGRFSCHDLLWAYARELTEELDTEEDRREALHRLLDHYVHSAVAGDRLLNPHVGIPVEPGAACPGVTVTGHADAAAARAWFAAELPALLAAIAQAERAGFDAHATQLPHAARAFLYQSGHTRHQLATHEVALAASRRREAPADQALSHLYLGQACGKQGDFGAWHAHGQRALELFERLEDRLGQAVAHLHLDIAMGSQRRFEDSLHHSARALALFRTIGNRVGEAQALNNVGWNHARLGAFEEARRYCEMALAIHREYAYVMGESATLDSLGYIHHRLGRPAEAIAYYEQALVWRAGKERVTEAATRTRLAEAQRDAHRPEDARRTLRQALSLLEEITHPDATRVRDLLRALPAGPAEETVDEAS</sequence>
<dbReference type="PANTHER" id="PTHR35807">
    <property type="entry name" value="TRANSCRIPTIONAL REGULATOR REDD-RELATED"/>
    <property type="match status" value="1"/>
</dbReference>
<dbReference type="SMART" id="SM01043">
    <property type="entry name" value="BTAD"/>
    <property type="match status" value="1"/>
</dbReference>
<protein>
    <submittedName>
        <fullName evidence="9">BTAD domain-containing putative transcriptional regulator</fullName>
    </submittedName>
</protein>
<dbReference type="Gene3D" id="1.10.10.10">
    <property type="entry name" value="Winged helix-like DNA-binding domain superfamily/Winged helix DNA-binding domain"/>
    <property type="match status" value="1"/>
</dbReference>
<keyword evidence="5" id="KW-0804">Transcription</keyword>
<evidence type="ECO:0000256" key="5">
    <source>
        <dbReference type="ARBA" id="ARBA00023163"/>
    </source>
</evidence>
<gene>
    <name evidence="9" type="ORF">RM780_00045</name>
</gene>
<dbReference type="SUPFAM" id="SSF46894">
    <property type="entry name" value="C-terminal effector domain of the bipartite response regulators"/>
    <property type="match status" value="1"/>
</dbReference>
<evidence type="ECO:0000256" key="1">
    <source>
        <dbReference type="ARBA" id="ARBA00005820"/>
    </source>
</evidence>
<evidence type="ECO:0000256" key="3">
    <source>
        <dbReference type="ARBA" id="ARBA00023015"/>
    </source>
</evidence>
<dbReference type="PRINTS" id="PR00364">
    <property type="entry name" value="DISEASERSIST"/>
</dbReference>
<dbReference type="SUPFAM" id="SSF48452">
    <property type="entry name" value="TPR-like"/>
    <property type="match status" value="2"/>
</dbReference>